<dbReference type="AlphaFoldDB" id="A0A6A5T456"/>
<sequence>MPAQPNNSSSSAAPGSQYQMNGWAQQSNSMQVMHDTIEEVFDIYRAADEDRRECRRPTAPTPREQAPIPTPQTFQFRREPVGSPSQRTNTAGISSVPRSRTTVHAAAAQASVHGLRHGRNDAVMHGSPNVNIRPAQQNNGTRPKSNLATLQLAQDTVAEVVANALPPLPPLTAAALAHHDRAQARKHHRTAPIPSPYTHSYNIPYNRQQSSYETLPHTLTFFDRTTFTPFTNDDDRNMRGSQYRSNRDSMMPIEAQHLDSDVAPHLRKLVDRPYVALWDRVVHAMRYAVPYAMKSRRSIG</sequence>
<evidence type="ECO:0000256" key="1">
    <source>
        <dbReference type="SAM" id="MobiDB-lite"/>
    </source>
</evidence>
<evidence type="ECO:0000313" key="2">
    <source>
        <dbReference type="EMBL" id="KAF1947765.1"/>
    </source>
</evidence>
<proteinExistence type="predicted"/>
<keyword evidence="3" id="KW-1185">Reference proteome</keyword>
<feature type="region of interest" description="Disordered" evidence="1">
    <location>
        <begin position="74"/>
        <end position="100"/>
    </location>
</feature>
<organism evidence="2 3">
    <name type="scientific">Clathrospora elynae</name>
    <dbReference type="NCBI Taxonomy" id="706981"/>
    <lineage>
        <taxon>Eukaryota</taxon>
        <taxon>Fungi</taxon>
        <taxon>Dikarya</taxon>
        <taxon>Ascomycota</taxon>
        <taxon>Pezizomycotina</taxon>
        <taxon>Dothideomycetes</taxon>
        <taxon>Pleosporomycetidae</taxon>
        <taxon>Pleosporales</taxon>
        <taxon>Diademaceae</taxon>
        <taxon>Clathrospora</taxon>
    </lineage>
</organism>
<protein>
    <submittedName>
        <fullName evidence="2">Uncharacterized protein</fullName>
    </submittedName>
</protein>
<evidence type="ECO:0000313" key="3">
    <source>
        <dbReference type="Proteomes" id="UP000800038"/>
    </source>
</evidence>
<name>A0A6A5T456_9PLEO</name>
<gene>
    <name evidence="2" type="ORF">EJ02DRAFT_417263</name>
</gene>
<dbReference type="Proteomes" id="UP000800038">
    <property type="component" value="Unassembled WGS sequence"/>
</dbReference>
<dbReference type="EMBL" id="ML975997">
    <property type="protein sequence ID" value="KAF1947765.1"/>
    <property type="molecule type" value="Genomic_DNA"/>
</dbReference>
<accession>A0A6A5T456</accession>
<feature type="compositionally biased region" description="Polar residues" evidence="1">
    <location>
        <begin position="83"/>
        <end position="100"/>
    </location>
</feature>
<reference evidence="2" key="1">
    <citation type="journal article" date="2020" name="Stud. Mycol.">
        <title>101 Dothideomycetes genomes: a test case for predicting lifestyles and emergence of pathogens.</title>
        <authorList>
            <person name="Haridas S."/>
            <person name="Albert R."/>
            <person name="Binder M."/>
            <person name="Bloem J."/>
            <person name="Labutti K."/>
            <person name="Salamov A."/>
            <person name="Andreopoulos B."/>
            <person name="Baker S."/>
            <person name="Barry K."/>
            <person name="Bills G."/>
            <person name="Bluhm B."/>
            <person name="Cannon C."/>
            <person name="Castanera R."/>
            <person name="Culley D."/>
            <person name="Daum C."/>
            <person name="Ezra D."/>
            <person name="Gonzalez J."/>
            <person name="Henrissat B."/>
            <person name="Kuo A."/>
            <person name="Liang C."/>
            <person name="Lipzen A."/>
            <person name="Lutzoni F."/>
            <person name="Magnuson J."/>
            <person name="Mondo S."/>
            <person name="Nolan M."/>
            <person name="Ohm R."/>
            <person name="Pangilinan J."/>
            <person name="Park H.-J."/>
            <person name="Ramirez L."/>
            <person name="Alfaro M."/>
            <person name="Sun H."/>
            <person name="Tritt A."/>
            <person name="Yoshinaga Y."/>
            <person name="Zwiers L.-H."/>
            <person name="Turgeon B."/>
            <person name="Goodwin S."/>
            <person name="Spatafora J."/>
            <person name="Crous P."/>
            <person name="Grigoriev I."/>
        </authorList>
    </citation>
    <scope>NUCLEOTIDE SEQUENCE</scope>
    <source>
        <strain evidence="2">CBS 161.51</strain>
    </source>
</reference>
<feature type="region of interest" description="Disordered" evidence="1">
    <location>
        <begin position="50"/>
        <end position="69"/>
    </location>
</feature>